<dbReference type="PANTHER" id="PTHR21327:SF18">
    <property type="entry name" value="3,4-DIHYDROXY-2-BUTANONE 4-PHOSPHATE SYNTHASE"/>
    <property type="match status" value="1"/>
</dbReference>
<accession>A0ABP6RHU0</accession>
<evidence type="ECO:0000256" key="4">
    <source>
        <dbReference type="SAM" id="MobiDB-lite"/>
    </source>
</evidence>
<evidence type="ECO:0000313" key="6">
    <source>
        <dbReference type="Proteomes" id="UP001500483"/>
    </source>
</evidence>
<name>A0ABP6RHU0_9PSEU</name>
<dbReference type="PANTHER" id="PTHR21327">
    <property type="entry name" value="GTP CYCLOHYDROLASE II-RELATED"/>
    <property type="match status" value="1"/>
</dbReference>
<gene>
    <name evidence="5" type="ORF">GCM10020366_07800</name>
</gene>
<dbReference type="Proteomes" id="UP001500483">
    <property type="component" value="Unassembled WGS sequence"/>
</dbReference>
<evidence type="ECO:0000256" key="3">
    <source>
        <dbReference type="ARBA" id="ARBA00022723"/>
    </source>
</evidence>
<keyword evidence="3" id="KW-0479">Metal-binding</keyword>
<dbReference type="EMBL" id="BAAAYK010000021">
    <property type="protein sequence ID" value="GAA3353680.1"/>
    <property type="molecule type" value="Genomic_DNA"/>
</dbReference>
<reference evidence="6" key="1">
    <citation type="journal article" date="2019" name="Int. J. Syst. Evol. Microbiol.">
        <title>The Global Catalogue of Microorganisms (GCM) 10K type strain sequencing project: providing services to taxonomists for standard genome sequencing and annotation.</title>
        <authorList>
            <consortium name="The Broad Institute Genomics Platform"/>
            <consortium name="The Broad Institute Genome Sequencing Center for Infectious Disease"/>
            <person name="Wu L."/>
            <person name="Ma J."/>
        </authorList>
    </citation>
    <scope>NUCLEOTIDE SEQUENCE [LARGE SCALE GENOMIC DNA]</scope>
    <source>
        <strain evidence="6">JCM 9687</strain>
    </source>
</reference>
<keyword evidence="6" id="KW-1185">Reference proteome</keyword>
<sequence length="77" mass="8597">MRLLTNNPEKRIGLEGYGLRVLGREALPIRPNPENLRYLRTKRDRMGHELNHLDDGGRSSITGDGDETGFGRPGVIA</sequence>
<evidence type="ECO:0008006" key="7">
    <source>
        <dbReference type="Google" id="ProtNLM"/>
    </source>
</evidence>
<keyword evidence="2" id="KW-0686">Riboflavin biosynthesis</keyword>
<evidence type="ECO:0000256" key="2">
    <source>
        <dbReference type="ARBA" id="ARBA00022619"/>
    </source>
</evidence>
<evidence type="ECO:0000256" key="1">
    <source>
        <dbReference type="ARBA" id="ARBA00005104"/>
    </source>
</evidence>
<feature type="region of interest" description="Disordered" evidence="4">
    <location>
        <begin position="49"/>
        <end position="77"/>
    </location>
</feature>
<evidence type="ECO:0000313" key="5">
    <source>
        <dbReference type="EMBL" id="GAA3353680.1"/>
    </source>
</evidence>
<dbReference type="InterPro" id="IPR036144">
    <property type="entry name" value="RibA-like_sf"/>
</dbReference>
<proteinExistence type="predicted"/>
<protein>
    <recommendedName>
        <fullName evidence="7">GTP cyclohydrolase II domain-containing protein</fullName>
    </recommendedName>
</protein>
<dbReference type="SUPFAM" id="SSF142695">
    <property type="entry name" value="RibA-like"/>
    <property type="match status" value="1"/>
</dbReference>
<organism evidence="5 6">
    <name type="scientific">Saccharopolyspora gregorii</name>
    <dbReference type="NCBI Taxonomy" id="33914"/>
    <lineage>
        <taxon>Bacteria</taxon>
        <taxon>Bacillati</taxon>
        <taxon>Actinomycetota</taxon>
        <taxon>Actinomycetes</taxon>
        <taxon>Pseudonocardiales</taxon>
        <taxon>Pseudonocardiaceae</taxon>
        <taxon>Saccharopolyspora</taxon>
    </lineage>
</organism>
<comment type="caution">
    <text evidence="5">The sequence shown here is derived from an EMBL/GenBank/DDBJ whole genome shotgun (WGS) entry which is preliminary data.</text>
</comment>
<comment type="pathway">
    <text evidence="1">Cofactor biosynthesis; riboflavin biosynthesis.</text>
</comment>